<name>A0A3N4HUW3_ASCIM</name>
<gene>
    <name evidence="1" type="ORF">BJ508DRAFT_418034</name>
</gene>
<proteinExistence type="predicted"/>
<accession>A0A3N4HUW3</accession>
<organism evidence="1 2">
    <name type="scientific">Ascobolus immersus RN42</name>
    <dbReference type="NCBI Taxonomy" id="1160509"/>
    <lineage>
        <taxon>Eukaryota</taxon>
        <taxon>Fungi</taxon>
        <taxon>Dikarya</taxon>
        <taxon>Ascomycota</taxon>
        <taxon>Pezizomycotina</taxon>
        <taxon>Pezizomycetes</taxon>
        <taxon>Pezizales</taxon>
        <taxon>Ascobolaceae</taxon>
        <taxon>Ascobolus</taxon>
    </lineage>
</organism>
<keyword evidence="2" id="KW-1185">Reference proteome</keyword>
<dbReference type="EMBL" id="ML119760">
    <property type="protein sequence ID" value="RPA75630.1"/>
    <property type="molecule type" value="Genomic_DNA"/>
</dbReference>
<reference evidence="1 2" key="1">
    <citation type="journal article" date="2018" name="Nat. Ecol. Evol.">
        <title>Pezizomycetes genomes reveal the molecular basis of ectomycorrhizal truffle lifestyle.</title>
        <authorList>
            <person name="Murat C."/>
            <person name="Payen T."/>
            <person name="Noel B."/>
            <person name="Kuo A."/>
            <person name="Morin E."/>
            <person name="Chen J."/>
            <person name="Kohler A."/>
            <person name="Krizsan K."/>
            <person name="Balestrini R."/>
            <person name="Da Silva C."/>
            <person name="Montanini B."/>
            <person name="Hainaut M."/>
            <person name="Levati E."/>
            <person name="Barry K.W."/>
            <person name="Belfiori B."/>
            <person name="Cichocki N."/>
            <person name="Clum A."/>
            <person name="Dockter R.B."/>
            <person name="Fauchery L."/>
            <person name="Guy J."/>
            <person name="Iotti M."/>
            <person name="Le Tacon F."/>
            <person name="Lindquist E.A."/>
            <person name="Lipzen A."/>
            <person name="Malagnac F."/>
            <person name="Mello A."/>
            <person name="Molinier V."/>
            <person name="Miyauchi S."/>
            <person name="Poulain J."/>
            <person name="Riccioni C."/>
            <person name="Rubini A."/>
            <person name="Sitrit Y."/>
            <person name="Splivallo R."/>
            <person name="Traeger S."/>
            <person name="Wang M."/>
            <person name="Zifcakova L."/>
            <person name="Wipf D."/>
            <person name="Zambonelli A."/>
            <person name="Paolocci F."/>
            <person name="Nowrousian M."/>
            <person name="Ottonello S."/>
            <person name="Baldrian P."/>
            <person name="Spatafora J.W."/>
            <person name="Henrissat B."/>
            <person name="Nagy L.G."/>
            <person name="Aury J.M."/>
            <person name="Wincker P."/>
            <person name="Grigoriev I.V."/>
            <person name="Bonfante P."/>
            <person name="Martin F.M."/>
        </authorList>
    </citation>
    <scope>NUCLEOTIDE SEQUENCE [LARGE SCALE GENOMIC DNA]</scope>
    <source>
        <strain evidence="1 2">RN42</strain>
    </source>
</reference>
<dbReference type="AlphaFoldDB" id="A0A3N4HUW3"/>
<evidence type="ECO:0000313" key="1">
    <source>
        <dbReference type="EMBL" id="RPA75630.1"/>
    </source>
</evidence>
<evidence type="ECO:0000313" key="2">
    <source>
        <dbReference type="Proteomes" id="UP000275078"/>
    </source>
</evidence>
<sequence length="121" mass="13124">MRELGIVGQTSRREGEDGKDGCLFGEVVDRWGSLECLWNGMGLDSLSVGDGRGGINTTMNSAGTPRMRNDMMPQQMGIGMGMHAQWIVGFENYSAGRGWISDRGEVRVGDGDCLDMPDGDF</sequence>
<protein>
    <submittedName>
        <fullName evidence="1">Uncharacterized protein</fullName>
    </submittedName>
</protein>
<dbReference type="Proteomes" id="UP000275078">
    <property type="component" value="Unassembled WGS sequence"/>
</dbReference>